<dbReference type="NCBIfam" id="TIGR03627">
    <property type="entry name" value="uS9_arch"/>
    <property type="match status" value="1"/>
</dbReference>
<dbReference type="GO" id="GO:0022627">
    <property type="term" value="C:cytosolic small ribosomal subunit"/>
    <property type="evidence" value="ECO:0007669"/>
    <property type="project" value="UniProtKB-UniRule"/>
</dbReference>
<evidence type="ECO:0000256" key="5">
    <source>
        <dbReference type="RuleBase" id="RU003815"/>
    </source>
</evidence>
<dbReference type="InterPro" id="IPR000754">
    <property type="entry name" value="Ribosomal_uS9"/>
</dbReference>
<sequence length="133" mass="15470">MKFVLSAAKRKTAVARVMIKEGKGRVYVNDVPLELHQIELFRNKIMEPLLLLGTEYRGRVDIIVRVSGGGVMSQADAARTAISRGLVKYFESEQLKKIFLEYDRVMLAGDPRQTEPEKYMRYSARRRWQKSYR</sequence>
<evidence type="ECO:0000256" key="4">
    <source>
        <dbReference type="HAMAP-Rule" id="MF_00532"/>
    </source>
</evidence>
<dbReference type="AlphaFoldDB" id="A0A7C2UJX1"/>
<name>A0A7C2UJX1_9CREN</name>
<reference evidence="6" key="1">
    <citation type="journal article" date="2020" name="mSystems">
        <title>Genome- and Community-Level Interaction Insights into Carbon Utilization and Element Cycling Functions of Hydrothermarchaeota in Hydrothermal Sediment.</title>
        <authorList>
            <person name="Zhou Z."/>
            <person name="Liu Y."/>
            <person name="Xu W."/>
            <person name="Pan J."/>
            <person name="Luo Z.H."/>
            <person name="Li M."/>
        </authorList>
    </citation>
    <scope>NUCLEOTIDE SEQUENCE [LARGE SCALE GENOMIC DNA]</scope>
    <source>
        <strain evidence="6">SpSt-1259</strain>
    </source>
</reference>
<dbReference type="PANTHER" id="PTHR21569:SF16">
    <property type="entry name" value="RIBOSOMAL PROTEIN S16"/>
    <property type="match status" value="1"/>
</dbReference>
<dbReference type="GO" id="GO:0006412">
    <property type="term" value="P:translation"/>
    <property type="evidence" value="ECO:0007669"/>
    <property type="project" value="UniProtKB-UniRule"/>
</dbReference>
<dbReference type="SUPFAM" id="SSF54211">
    <property type="entry name" value="Ribosomal protein S5 domain 2-like"/>
    <property type="match status" value="1"/>
</dbReference>
<dbReference type="HAMAP" id="MF_00532_A">
    <property type="entry name" value="Ribosomal_uS9_A"/>
    <property type="match status" value="1"/>
</dbReference>
<keyword evidence="2 4" id="KW-0689">Ribosomal protein</keyword>
<accession>A0A7C2UJX1</accession>
<dbReference type="InterPro" id="IPR014721">
    <property type="entry name" value="Ribsml_uS5_D2-typ_fold_subgr"/>
</dbReference>
<dbReference type="GO" id="GO:0003723">
    <property type="term" value="F:RNA binding"/>
    <property type="evidence" value="ECO:0007669"/>
    <property type="project" value="TreeGrafter"/>
</dbReference>
<gene>
    <name evidence="4" type="primary">rps9</name>
    <name evidence="6" type="ORF">ENO36_01545</name>
</gene>
<dbReference type="Proteomes" id="UP000885664">
    <property type="component" value="Unassembled WGS sequence"/>
</dbReference>
<evidence type="ECO:0000313" key="6">
    <source>
        <dbReference type="EMBL" id="HEU97526.1"/>
    </source>
</evidence>
<dbReference type="PROSITE" id="PS00360">
    <property type="entry name" value="RIBOSOMAL_S9"/>
    <property type="match status" value="1"/>
</dbReference>
<dbReference type="GO" id="GO:0000462">
    <property type="term" value="P:maturation of SSU-rRNA from tricistronic rRNA transcript (SSU-rRNA, 5.8S rRNA, LSU-rRNA)"/>
    <property type="evidence" value="ECO:0007669"/>
    <property type="project" value="TreeGrafter"/>
</dbReference>
<dbReference type="InterPro" id="IPR019958">
    <property type="entry name" value="Ribosomal_uS9_archaeal"/>
</dbReference>
<dbReference type="InterPro" id="IPR020568">
    <property type="entry name" value="Ribosomal_Su5_D2-typ_SF"/>
</dbReference>
<evidence type="ECO:0000256" key="2">
    <source>
        <dbReference type="ARBA" id="ARBA00022980"/>
    </source>
</evidence>
<comment type="caution">
    <text evidence="6">The sequence shown here is derived from an EMBL/GenBank/DDBJ whole genome shotgun (WGS) entry which is preliminary data.</text>
</comment>
<organism evidence="6">
    <name type="scientific">Fervidicoccus fontis</name>
    <dbReference type="NCBI Taxonomy" id="683846"/>
    <lineage>
        <taxon>Archaea</taxon>
        <taxon>Thermoproteota</taxon>
        <taxon>Thermoprotei</taxon>
        <taxon>Fervidicoccales</taxon>
        <taxon>Fervidicoccaceae</taxon>
        <taxon>Fervidicoccus</taxon>
    </lineage>
</organism>
<evidence type="ECO:0000256" key="3">
    <source>
        <dbReference type="ARBA" id="ARBA00023274"/>
    </source>
</evidence>
<proteinExistence type="inferred from homology"/>
<dbReference type="PANTHER" id="PTHR21569">
    <property type="entry name" value="RIBOSOMAL PROTEIN S9"/>
    <property type="match status" value="1"/>
</dbReference>
<dbReference type="GO" id="GO:0003735">
    <property type="term" value="F:structural constituent of ribosome"/>
    <property type="evidence" value="ECO:0007669"/>
    <property type="project" value="UniProtKB-UniRule"/>
</dbReference>
<dbReference type="Pfam" id="PF00380">
    <property type="entry name" value="Ribosomal_S9"/>
    <property type="match status" value="1"/>
</dbReference>
<dbReference type="EMBL" id="DSFE01000038">
    <property type="protein sequence ID" value="HEU97526.1"/>
    <property type="molecule type" value="Genomic_DNA"/>
</dbReference>
<protein>
    <recommendedName>
        <fullName evidence="4">Small ribosomal subunit protein uS9</fullName>
    </recommendedName>
</protein>
<dbReference type="Gene3D" id="3.30.230.10">
    <property type="match status" value="1"/>
</dbReference>
<comment type="similarity">
    <text evidence="1 4 5">Belongs to the universal ribosomal protein uS9 family.</text>
</comment>
<keyword evidence="3 4" id="KW-0687">Ribonucleoprotein</keyword>
<dbReference type="InterPro" id="IPR020574">
    <property type="entry name" value="Ribosomal_uS9_CS"/>
</dbReference>
<evidence type="ECO:0000256" key="1">
    <source>
        <dbReference type="ARBA" id="ARBA00005251"/>
    </source>
</evidence>
<dbReference type="NCBIfam" id="NF001749">
    <property type="entry name" value="PRK00474.1"/>
    <property type="match status" value="1"/>
</dbReference>